<reference evidence="1 2" key="1">
    <citation type="submission" date="2024-05" db="EMBL/GenBank/DDBJ databases">
        <title>Genome sequencing and assembly of Indian major carp, Cirrhinus mrigala (Hamilton, 1822).</title>
        <authorList>
            <person name="Mohindra V."/>
            <person name="Chowdhury L.M."/>
            <person name="Lal K."/>
            <person name="Jena J.K."/>
        </authorList>
    </citation>
    <scope>NUCLEOTIDE SEQUENCE [LARGE SCALE GENOMIC DNA]</scope>
    <source>
        <strain evidence="1">CM1030</strain>
        <tissue evidence="1">Blood</tissue>
    </source>
</reference>
<dbReference type="AlphaFoldDB" id="A0ABD0RIR1"/>
<accession>A0ABD0RIR1</accession>
<evidence type="ECO:0000313" key="1">
    <source>
        <dbReference type="EMBL" id="KAL0198268.1"/>
    </source>
</evidence>
<evidence type="ECO:0000313" key="2">
    <source>
        <dbReference type="Proteomes" id="UP001529510"/>
    </source>
</evidence>
<name>A0ABD0RIR1_CIRMR</name>
<organism evidence="1 2">
    <name type="scientific">Cirrhinus mrigala</name>
    <name type="common">Mrigala</name>
    <dbReference type="NCBI Taxonomy" id="683832"/>
    <lineage>
        <taxon>Eukaryota</taxon>
        <taxon>Metazoa</taxon>
        <taxon>Chordata</taxon>
        <taxon>Craniata</taxon>
        <taxon>Vertebrata</taxon>
        <taxon>Euteleostomi</taxon>
        <taxon>Actinopterygii</taxon>
        <taxon>Neopterygii</taxon>
        <taxon>Teleostei</taxon>
        <taxon>Ostariophysi</taxon>
        <taxon>Cypriniformes</taxon>
        <taxon>Cyprinidae</taxon>
        <taxon>Labeoninae</taxon>
        <taxon>Labeonini</taxon>
        <taxon>Cirrhinus</taxon>
    </lineage>
</organism>
<gene>
    <name evidence="1" type="ORF">M9458_006808</name>
</gene>
<dbReference type="Proteomes" id="UP001529510">
    <property type="component" value="Unassembled WGS sequence"/>
</dbReference>
<comment type="caution">
    <text evidence="1">The sequence shown here is derived from an EMBL/GenBank/DDBJ whole genome shotgun (WGS) entry which is preliminary data.</text>
</comment>
<protein>
    <submittedName>
        <fullName evidence="1">Uncharacterized protein</fullName>
    </submittedName>
</protein>
<keyword evidence="2" id="KW-1185">Reference proteome</keyword>
<sequence>MGQIICNDPVLCGSPRSPPEAALTGILVPYVTSSPISPVPDSDPSDFHFLSSPYKYFRSCFAPADISERSLLCWIIVDYYWTASRYLNLAACLCYPLLCYTDYCYPVCCLP</sequence>
<dbReference type="EMBL" id="JAMKFB020000003">
    <property type="protein sequence ID" value="KAL0198268.1"/>
    <property type="molecule type" value="Genomic_DNA"/>
</dbReference>
<proteinExistence type="predicted"/>